<evidence type="ECO:0000313" key="1">
    <source>
        <dbReference type="EMBL" id="MFD0739928.1"/>
    </source>
</evidence>
<reference evidence="2" key="1">
    <citation type="journal article" date="2019" name="Int. J. Syst. Evol. Microbiol.">
        <title>The Global Catalogue of Microorganisms (GCM) 10K type strain sequencing project: providing services to taxonomists for standard genome sequencing and annotation.</title>
        <authorList>
            <consortium name="The Broad Institute Genomics Platform"/>
            <consortium name="The Broad Institute Genome Sequencing Center for Infectious Disease"/>
            <person name="Wu L."/>
            <person name="Ma J."/>
        </authorList>
    </citation>
    <scope>NUCLEOTIDE SEQUENCE [LARGE SCALE GENOMIC DNA]</scope>
    <source>
        <strain evidence="2">CCUG 55491</strain>
    </source>
</reference>
<comment type="caution">
    <text evidence="1">The sequence shown here is derived from an EMBL/GenBank/DDBJ whole genome shotgun (WGS) entry which is preliminary data.</text>
</comment>
<protein>
    <submittedName>
        <fullName evidence="1">Uncharacterized protein</fullName>
    </submittedName>
</protein>
<name>A0ABW2YNF1_9GAMM</name>
<dbReference type="EMBL" id="JBHTIH010000006">
    <property type="protein sequence ID" value="MFD0739928.1"/>
    <property type="molecule type" value="Genomic_DNA"/>
</dbReference>
<organism evidence="1 2">
    <name type="scientific">Lysobacter koreensis</name>
    <dbReference type="NCBI Taxonomy" id="266122"/>
    <lineage>
        <taxon>Bacteria</taxon>
        <taxon>Pseudomonadati</taxon>
        <taxon>Pseudomonadota</taxon>
        <taxon>Gammaproteobacteria</taxon>
        <taxon>Lysobacterales</taxon>
        <taxon>Lysobacteraceae</taxon>
        <taxon>Lysobacter</taxon>
    </lineage>
</organism>
<proteinExistence type="predicted"/>
<keyword evidence="2" id="KW-1185">Reference proteome</keyword>
<dbReference type="Proteomes" id="UP001597090">
    <property type="component" value="Unassembled WGS sequence"/>
</dbReference>
<sequence length="174" mass="18875">MFYIAIPIMLALATAGPRPPRGVEVDDVRMVSALSQTPQDCLSYTRDGASILFEGRRISNAAQQTRKMWSSEAERTANLFAFRARQLVQAASRSPDRFGCRAVNASVDINALFVLLEEIEAGRAAVVSEDGQFQPKLAIHYVGSPCGNLCGIGTISVSLPDSGTSLLSLLWWQV</sequence>
<accession>A0ABW2YNF1</accession>
<dbReference type="RefSeq" id="WP_386812967.1">
    <property type="nucleotide sequence ID" value="NZ_JBHTIH010000006.1"/>
</dbReference>
<gene>
    <name evidence="1" type="ORF">ACFQZQ_11645</name>
</gene>
<evidence type="ECO:0000313" key="2">
    <source>
        <dbReference type="Proteomes" id="UP001597090"/>
    </source>
</evidence>